<comment type="subcellular location">
    <subcellularLocation>
        <location evidence="1">Cell membrane</location>
    </subcellularLocation>
</comment>
<dbReference type="AlphaFoldDB" id="A0A3P1CWF0"/>
<dbReference type="SUPFAM" id="SSF101898">
    <property type="entry name" value="NHL repeat"/>
    <property type="match status" value="1"/>
</dbReference>
<evidence type="ECO:0000313" key="5">
    <source>
        <dbReference type="Proteomes" id="UP000274271"/>
    </source>
</evidence>
<proteinExistence type="predicted"/>
<protein>
    <recommendedName>
        <fullName evidence="6">SMP-30/Gluconolactonase/LRE-like region domain-containing protein</fullName>
    </recommendedName>
</protein>
<evidence type="ECO:0008006" key="6">
    <source>
        <dbReference type="Google" id="ProtNLM"/>
    </source>
</evidence>
<organism evidence="4 5">
    <name type="scientific">Larkinella knui</name>
    <dbReference type="NCBI Taxonomy" id="2025310"/>
    <lineage>
        <taxon>Bacteria</taxon>
        <taxon>Pseudomonadati</taxon>
        <taxon>Bacteroidota</taxon>
        <taxon>Cytophagia</taxon>
        <taxon>Cytophagales</taxon>
        <taxon>Spirosomataceae</taxon>
        <taxon>Larkinella</taxon>
    </lineage>
</organism>
<comment type="caution">
    <text evidence="4">The sequence shown here is derived from an EMBL/GenBank/DDBJ whole genome shotgun (WGS) entry which is preliminary data.</text>
</comment>
<reference evidence="4 5" key="1">
    <citation type="submission" date="2018-11" db="EMBL/GenBank/DDBJ databases">
        <authorList>
            <person name="Zhou Z."/>
            <person name="Wang G."/>
        </authorList>
    </citation>
    <scope>NUCLEOTIDE SEQUENCE [LARGE SCALE GENOMIC DNA]</scope>
    <source>
        <strain evidence="4 5">KCTC42998</strain>
    </source>
</reference>
<dbReference type="RefSeq" id="WP_124904460.1">
    <property type="nucleotide sequence ID" value="NZ_RQJP01000001.1"/>
</dbReference>
<dbReference type="InterPro" id="IPR009722">
    <property type="entry name" value="YjiK/CarP"/>
</dbReference>
<keyword evidence="2" id="KW-1003">Cell membrane</keyword>
<evidence type="ECO:0000313" key="4">
    <source>
        <dbReference type="EMBL" id="RRB17645.1"/>
    </source>
</evidence>
<dbReference type="EMBL" id="RQJP01000001">
    <property type="protein sequence ID" value="RRB17645.1"/>
    <property type="molecule type" value="Genomic_DNA"/>
</dbReference>
<sequence length="284" mass="31157">MKIPVVVVLAMFSFLNACTSKKGDKKAESQLETAGSASESHSFAYDLKTPSRRFTLPPDLQEISGLSYYKTNQLLCVQDEKAVAYIYDLKKSEVADSSVFGGYGDFEGIEWADNEIYTLKSNGDLYHFKPFSKQIAQLSTDLPAKVEVEGLAYDAQTNRLMIAVKEGGKKGEKVVYMYDIKTKVVYKGLTIKDEVLAEAGVAVHKFKPSGLAVHPKTGDIYFLTSIGKQVVVLNRKGQVTATQSLDPALFRQPEGICFSPDGTLYIASEGDGKAGYILEFANQP</sequence>
<accession>A0A3P1CWF0</accession>
<evidence type="ECO:0000256" key="2">
    <source>
        <dbReference type="ARBA" id="ARBA00022475"/>
    </source>
</evidence>
<dbReference type="GO" id="GO:0005886">
    <property type="term" value="C:plasma membrane"/>
    <property type="evidence" value="ECO:0007669"/>
    <property type="project" value="UniProtKB-SubCell"/>
</dbReference>
<dbReference type="Gene3D" id="2.130.10.10">
    <property type="entry name" value="YVTN repeat-like/Quinoprotein amine dehydrogenase"/>
    <property type="match status" value="1"/>
</dbReference>
<dbReference type="Pfam" id="PF06977">
    <property type="entry name" value="SdiA-regulated"/>
    <property type="match status" value="1"/>
</dbReference>
<evidence type="ECO:0000256" key="3">
    <source>
        <dbReference type="ARBA" id="ARBA00023136"/>
    </source>
</evidence>
<dbReference type="Proteomes" id="UP000274271">
    <property type="component" value="Unassembled WGS sequence"/>
</dbReference>
<dbReference type="OrthoDB" id="5292493at2"/>
<keyword evidence="5" id="KW-1185">Reference proteome</keyword>
<dbReference type="InterPro" id="IPR015943">
    <property type="entry name" value="WD40/YVTN_repeat-like_dom_sf"/>
</dbReference>
<keyword evidence="3" id="KW-0472">Membrane</keyword>
<name>A0A3P1CWF0_9BACT</name>
<gene>
    <name evidence="4" type="ORF">EHT87_05010</name>
</gene>
<evidence type="ECO:0000256" key="1">
    <source>
        <dbReference type="ARBA" id="ARBA00004236"/>
    </source>
</evidence>